<dbReference type="PANTHER" id="PTHR10434:SF11">
    <property type="entry name" value="1-ACYL-SN-GLYCEROL-3-PHOSPHATE ACYLTRANSFERASE"/>
    <property type="match status" value="1"/>
</dbReference>
<name>A0A7H1PRQ8_9ACTN</name>
<dbReference type="AlphaFoldDB" id="A0A7H1PRQ8"/>
<dbReference type="GO" id="GO:0006654">
    <property type="term" value="P:phosphatidic acid biosynthetic process"/>
    <property type="evidence" value="ECO:0007669"/>
    <property type="project" value="TreeGrafter"/>
</dbReference>
<evidence type="ECO:0000259" key="3">
    <source>
        <dbReference type="SMART" id="SM00563"/>
    </source>
</evidence>
<evidence type="ECO:0000256" key="2">
    <source>
        <dbReference type="ARBA" id="ARBA00023315"/>
    </source>
</evidence>
<dbReference type="SUPFAM" id="SSF69593">
    <property type="entry name" value="Glycerol-3-phosphate (1)-acyltransferase"/>
    <property type="match status" value="1"/>
</dbReference>
<dbReference type="EMBL" id="CP051006">
    <property type="protein sequence ID" value="QNT90738.1"/>
    <property type="molecule type" value="Genomic_DNA"/>
</dbReference>
<dbReference type="InterPro" id="IPR002123">
    <property type="entry name" value="Plipid/glycerol_acylTrfase"/>
</dbReference>
<evidence type="ECO:0000256" key="1">
    <source>
        <dbReference type="ARBA" id="ARBA00022679"/>
    </source>
</evidence>
<accession>A0A7H1PRQ8</accession>
<evidence type="ECO:0000313" key="5">
    <source>
        <dbReference type="Proteomes" id="UP000516422"/>
    </source>
</evidence>
<dbReference type="GO" id="GO:0003841">
    <property type="term" value="F:1-acylglycerol-3-phosphate O-acyltransferase activity"/>
    <property type="evidence" value="ECO:0007669"/>
    <property type="project" value="TreeGrafter"/>
</dbReference>
<keyword evidence="2 4" id="KW-0012">Acyltransferase</keyword>
<feature type="domain" description="Phospholipid/glycerol acyltransferase" evidence="3">
    <location>
        <begin position="40"/>
        <end position="161"/>
    </location>
</feature>
<dbReference type="SMART" id="SM00563">
    <property type="entry name" value="PlsC"/>
    <property type="match status" value="1"/>
</dbReference>
<dbReference type="PANTHER" id="PTHR10434">
    <property type="entry name" value="1-ACYL-SN-GLYCEROL-3-PHOSPHATE ACYLTRANSFERASE"/>
    <property type="match status" value="1"/>
</dbReference>
<evidence type="ECO:0000313" key="4">
    <source>
        <dbReference type="EMBL" id="QNT90738.1"/>
    </source>
</evidence>
<dbReference type="Proteomes" id="UP000516422">
    <property type="component" value="Chromosome"/>
</dbReference>
<keyword evidence="1 4" id="KW-0808">Transferase</keyword>
<dbReference type="CDD" id="cd07989">
    <property type="entry name" value="LPLAT_AGPAT-like"/>
    <property type="match status" value="1"/>
</dbReference>
<dbReference type="KEGG" id="sgf:HEP81_00401"/>
<organism evidence="4 5">
    <name type="scientific">Streptomyces griseofuscus</name>
    <dbReference type="NCBI Taxonomy" id="146922"/>
    <lineage>
        <taxon>Bacteria</taxon>
        <taxon>Bacillati</taxon>
        <taxon>Actinomycetota</taxon>
        <taxon>Actinomycetes</taxon>
        <taxon>Kitasatosporales</taxon>
        <taxon>Streptomycetaceae</taxon>
        <taxon>Streptomyces</taxon>
    </lineage>
</organism>
<protein>
    <submittedName>
        <fullName evidence="4">1-acyl-sn-glycerol-3-phosphate acyltransferase</fullName>
    </submittedName>
</protein>
<sequence>MGLIPSEPENPVLSRLADHLVPAVGRLTITADDADLPPAGIIAANHTSLADPAIVLAALHRLGARPVIMATAGLWRVPLLGRALAREGHIPVHRGDPRAPQAIDLAQKALEQGRHILIYAEGGLPDRKDATEAAPGTFRRGLARLAHRTGAPVIPVGQAGARRVTSGSAMKQLAGLATAPLRRPRLHLHVGLPLLLDGDGQAATAQAHLAVTAAWKTAATQLGEPVARAA</sequence>
<proteinExistence type="predicted"/>
<dbReference type="Pfam" id="PF01553">
    <property type="entry name" value="Acyltransferase"/>
    <property type="match status" value="1"/>
</dbReference>
<gene>
    <name evidence="4" type="ORF">HEP81_00401</name>
</gene>
<reference evidence="4 5" key="1">
    <citation type="submission" date="2020-04" db="EMBL/GenBank/DDBJ databases">
        <title>Characterization and engineering of Streptomyces griseofuscus DSM40191 as a potential heterologous host for expression of BGCs.</title>
        <authorList>
            <person name="Gren T."/>
            <person name="Whitford C.M."/>
            <person name="Mohite O.S."/>
            <person name="Joergensen T.S."/>
            <person name="Nielsen J.B."/>
            <person name="Lee S.Y."/>
            <person name="Weber T."/>
        </authorList>
    </citation>
    <scope>NUCLEOTIDE SEQUENCE [LARGE SCALE GENOMIC DNA]</scope>
    <source>
        <strain evidence="4 5">DSM 40191</strain>
    </source>
</reference>